<name>A0AAJ2NU22_ALKPS</name>
<proteinExistence type="predicted"/>
<protein>
    <submittedName>
        <fullName evidence="1">Uncharacterized protein</fullName>
    </submittedName>
</protein>
<feature type="non-terminal residue" evidence="1">
    <location>
        <position position="1"/>
    </location>
</feature>
<gene>
    <name evidence="1" type="ORF">RYX45_25820</name>
</gene>
<reference evidence="1" key="1">
    <citation type="submission" date="2023-10" db="EMBL/GenBank/DDBJ databases">
        <title>Screening of Alkalihalophilus pseudofirmusBZ-TG-HK211 and Its Alleviation of Salt Stress on Rapeseed Growth.</title>
        <authorList>
            <person name="Zhao B."/>
            <person name="Guo T."/>
        </authorList>
    </citation>
    <scope>NUCLEOTIDE SEQUENCE</scope>
    <source>
        <strain evidence="1">BZ-TG-HK211</strain>
    </source>
</reference>
<dbReference type="AlphaFoldDB" id="A0AAJ2NU22"/>
<sequence>LYTGKGWVSSGLTPISFKEGDLVPVYSIPNGVERSLETAEIFPADTHHPLIVYPAGIVRIQGIKPNLPESTMFPID</sequence>
<dbReference type="RefSeq" id="WP_323468448.1">
    <property type="nucleotide sequence ID" value="NZ_JAWJAY010001689.1"/>
</dbReference>
<dbReference type="Proteomes" id="UP001285636">
    <property type="component" value="Unassembled WGS sequence"/>
</dbReference>
<accession>A0AAJ2NU22</accession>
<dbReference type="EMBL" id="JAWJAY010001689">
    <property type="protein sequence ID" value="MDV2888583.1"/>
    <property type="molecule type" value="Genomic_DNA"/>
</dbReference>
<evidence type="ECO:0000313" key="1">
    <source>
        <dbReference type="EMBL" id="MDV2888583.1"/>
    </source>
</evidence>
<comment type="caution">
    <text evidence="1">The sequence shown here is derived from an EMBL/GenBank/DDBJ whole genome shotgun (WGS) entry which is preliminary data.</text>
</comment>
<organism evidence="1 2">
    <name type="scientific">Alkalihalophilus pseudofirmus</name>
    <name type="common">Bacillus pseudofirmus</name>
    <dbReference type="NCBI Taxonomy" id="79885"/>
    <lineage>
        <taxon>Bacteria</taxon>
        <taxon>Bacillati</taxon>
        <taxon>Bacillota</taxon>
        <taxon>Bacilli</taxon>
        <taxon>Bacillales</taxon>
        <taxon>Bacillaceae</taxon>
        <taxon>Alkalihalophilus</taxon>
    </lineage>
</organism>
<feature type="non-terminal residue" evidence="1">
    <location>
        <position position="76"/>
    </location>
</feature>
<evidence type="ECO:0000313" key="2">
    <source>
        <dbReference type="Proteomes" id="UP001285636"/>
    </source>
</evidence>